<name>A0A9P9F294_9HYPO</name>
<dbReference type="InterPro" id="IPR031675">
    <property type="entry name" value="STPPase_N"/>
</dbReference>
<accession>A0A9P9F294</accession>
<dbReference type="Proteomes" id="UP000717696">
    <property type="component" value="Unassembled WGS sequence"/>
</dbReference>
<evidence type="ECO:0000313" key="8">
    <source>
        <dbReference type="EMBL" id="KAH7149895.1"/>
    </source>
</evidence>
<proteinExistence type="inferred from homology"/>
<comment type="cofactor">
    <cofactor evidence="1">
        <name>Mn(2+)</name>
        <dbReference type="ChEBI" id="CHEBI:29035"/>
    </cofactor>
</comment>
<evidence type="ECO:0000256" key="5">
    <source>
        <dbReference type="ARBA" id="ARBA00023211"/>
    </source>
</evidence>
<dbReference type="Gene3D" id="3.60.21.10">
    <property type="match status" value="1"/>
</dbReference>
<dbReference type="GO" id="GO:0005634">
    <property type="term" value="C:nucleus"/>
    <property type="evidence" value="ECO:0007669"/>
    <property type="project" value="TreeGrafter"/>
</dbReference>
<comment type="similarity">
    <text evidence="6">Belongs to the PPP phosphatase family.</text>
</comment>
<dbReference type="EMBL" id="JAGMUU010000006">
    <property type="protein sequence ID" value="KAH7149895.1"/>
    <property type="molecule type" value="Genomic_DNA"/>
</dbReference>
<evidence type="ECO:0000256" key="3">
    <source>
        <dbReference type="ARBA" id="ARBA00022801"/>
    </source>
</evidence>
<reference evidence="8" key="1">
    <citation type="journal article" date="2021" name="Nat. Commun.">
        <title>Genetic determinants of endophytism in the Arabidopsis root mycobiome.</title>
        <authorList>
            <person name="Mesny F."/>
            <person name="Miyauchi S."/>
            <person name="Thiergart T."/>
            <person name="Pickel B."/>
            <person name="Atanasova L."/>
            <person name="Karlsson M."/>
            <person name="Huettel B."/>
            <person name="Barry K.W."/>
            <person name="Haridas S."/>
            <person name="Chen C."/>
            <person name="Bauer D."/>
            <person name="Andreopoulos W."/>
            <person name="Pangilinan J."/>
            <person name="LaButti K."/>
            <person name="Riley R."/>
            <person name="Lipzen A."/>
            <person name="Clum A."/>
            <person name="Drula E."/>
            <person name="Henrissat B."/>
            <person name="Kohler A."/>
            <person name="Grigoriev I.V."/>
            <person name="Martin F.M."/>
            <person name="Hacquard S."/>
        </authorList>
    </citation>
    <scope>NUCLEOTIDE SEQUENCE</scope>
    <source>
        <strain evidence="8">MPI-CAGE-AT-0021</strain>
    </source>
</reference>
<evidence type="ECO:0000259" key="7">
    <source>
        <dbReference type="PROSITE" id="PS00125"/>
    </source>
</evidence>
<dbReference type="AlphaFoldDB" id="A0A9P9F294"/>
<organism evidence="8 9">
    <name type="scientific">Dactylonectria estremocensis</name>
    <dbReference type="NCBI Taxonomy" id="1079267"/>
    <lineage>
        <taxon>Eukaryota</taxon>
        <taxon>Fungi</taxon>
        <taxon>Dikarya</taxon>
        <taxon>Ascomycota</taxon>
        <taxon>Pezizomycotina</taxon>
        <taxon>Sordariomycetes</taxon>
        <taxon>Hypocreomycetidae</taxon>
        <taxon>Hypocreales</taxon>
        <taxon>Nectriaceae</taxon>
        <taxon>Dactylonectria</taxon>
    </lineage>
</organism>
<dbReference type="PRINTS" id="PR00114">
    <property type="entry name" value="STPHPHTASE"/>
</dbReference>
<protein>
    <recommendedName>
        <fullName evidence="6">Serine/threonine-protein phosphatase</fullName>
        <ecNumber evidence="6">3.1.3.16</ecNumber>
    </recommendedName>
</protein>
<dbReference type="InterPro" id="IPR029052">
    <property type="entry name" value="Metallo-depent_PP-like"/>
</dbReference>
<keyword evidence="4" id="KW-0904">Protein phosphatase</keyword>
<dbReference type="InterPro" id="IPR050341">
    <property type="entry name" value="PP1_catalytic_subunit"/>
</dbReference>
<evidence type="ECO:0000256" key="4">
    <source>
        <dbReference type="ARBA" id="ARBA00022912"/>
    </source>
</evidence>
<dbReference type="PANTHER" id="PTHR11668:SF516">
    <property type="entry name" value="SERINE_THREONINE SPECIFIC PROTEIN PHOSPHATASES DOMAIN-CONTAINING PROTEIN"/>
    <property type="match status" value="1"/>
</dbReference>
<dbReference type="InterPro" id="IPR004843">
    <property type="entry name" value="Calcineurin-like_PHP"/>
</dbReference>
<dbReference type="SUPFAM" id="SSF56300">
    <property type="entry name" value="Metallo-dependent phosphatases"/>
    <property type="match status" value="1"/>
</dbReference>
<evidence type="ECO:0000256" key="6">
    <source>
        <dbReference type="RuleBase" id="RU004273"/>
    </source>
</evidence>
<dbReference type="GO" id="GO:0005737">
    <property type="term" value="C:cytoplasm"/>
    <property type="evidence" value="ECO:0007669"/>
    <property type="project" value="TreeGrafter"/>
</dbReference>
<dbReference type="EC" id="3.1.3.16" evidence="6"/>
<dbReference type="InterPro" id="IPR006186">
    <property type="entry name" value="Ser/Thr-sp_prot-phosphatase"/>
</dbReference>
<keyword evidence="5" id="KW-0464">Manganese</keyword>
<dbReference type="Pfam" id="PF00149">
    <property type="entry name" value="Metallophos"/>
    <property type="match status" value="1"/>
</dbReference>
<feature type="domain" description="Serine/threonine specific protein phosphatases" evidence="7">
    <location>
        <begin position="113"/>
        <end position="118"/>
    </location>
</feature>
<dbReference type="FunFam" id="3.60.21.10:FF:000212">
    <property type="entry name" value="Serine/threonine-protein phosphatase"/>
    <property type="match status" value="1"/>
</dbReference>
<evidence type="ECO:0000256" key="2">
    <source>
        <dbReference type="ARBA" id="ARBA00022723"/>
    </source>
</evidence>
<dbReference type="SMART" id="SM00156">
    <property type="entry name" value="PP2Ac"/>
    <property type="match status" value="1"/>
</dbReference>
<keyword evidence="2" id="KW-0479">Metal-binding</keyword>
<dbReference type="PROSITE" id="PS00125">
    <property type="entry name" value="SER_THR_PHOSPHATASE"/>
    <property type="match status" value="1"/>
</dbReference>
<dbReference type="GO" id="GO:0046872">
    <property type="term" value="F:metal ion binding"/>
    <property type="evidence" value="ECO:0007669"/>
    <property type="project" value="UniProtKB-KW"/>
</dbReference>
<dbReference type="Pfam" id="PF16891">
    <property type="entry name" value="STPPase_N"/>
    <property type="match status" value="1"/>
</dbReference>
<comment type="caution">
    <text evidence="8">The sequence shown here is derived from an EMBL/GenBank/DDBJ whole genome shotgun (WGS) entry which is preliminary data.</text>
</comment>
<keyword evidence="9" id="KW-1185">Reference proteome</keyword>
<evidence type="ECO:0000256" key="1">
    <source>
        <dbReference type="ARBA" id="ARBA00001936"/>
    </source>
</evidence>
<sequence>MCLQPASLKEPLGKPPGTKVDMTRRLVIDLCKKARDIFITQPILIELIAPLKVCGDIYGQYYQLLRMFESCGFPPKANYLFLGNYVGKGRQSIETMCLLLAYKIKYPENFFLLRGNHESSFVNKEDGFYAECALRFDPKVCDYFNDCFNCMPVASVIGDKIFAVHGGLSPELQSLEQIRRFVRPTTIPKDGLLHDMLWAQPEANLSGWGERQIQGSLAFGPDVVESFLEKHHLDLICRSSQFVQTGYEFFARRRLVTLFTTPNYLGIHDNDGAVMCVEEDLVCTFQIIPPMSQQVKDLWYDETPEERKATDPVVPVRHRPLG</sequence>
<evidence type="ECO:0000313" key="9">
    <source>
        <dbReference type="Proteomes" id="UP000717696"/>
    </source>
</evidence>
<comment type="catalytic activity">
    <reaction evidence="6">
        <text>O-phospho-L-threonyl-[protein] + H2O = L-threonyl-[protein] + phosphate</text>
        <dbReference type="Rhea" id="RHEA:47004"/>
        <dbReference type="Rhea" id="RHEA-COMP:11060"/>
        <dbReference type="Rhea" id="RHEA-COMP:11605"/>
        <dbReference type="ChEBI" id="CHEBI:15377"/>
        <dbReference type="ChEBI" id="CHEBI:30013"/>
        <dbReference type="ChEBI" id="CHEBI:43474"/>
        <dbReference type="ChEBI" id="CHEBI:61977"/>
        <dbReference type="EC" id="3.1.3.16"/>
    </reaction>
</comment>
<dbReference type="GO" id="GO:0004722">
    <property type="term" value="F:protein serine/threonine phosphatase activity"/>
    <property type="evidence" value="ECO:0007669"/>
    <property type="project" value="UniProtKB-EC"/>
</dbReference>
<keyword evidence="3 6" id="KW-0378">Hydrolase</keyword>
<dbReference type="PANTHER" id="PTHR11668">
    <property type="entry name" value="SERINE/THREONINE PROTEIN PHOSPHATASE"/>
    <property type="match status" value="1"/>
</dbReference>
<gene>
    <name evidence="8" type="ORF">B0J13DRAFT_583325</name>
</gene>
<dbReference type="OrthoDB" id="10347275at2759"/>